<dbReference type="PROSITE" id="PS51462">
    <property type="entry name" value="NUDIX"/>
    <property type="match status" value="1"/>
</dbReference>
<evidence type="ECO:0000256" key="1">
    <source>
        <dbReference type="ARBA" id="ARBA00001936"/>
    </source>
</evidence>
<comment type="similarity">
    <text evidence="3 8">Belongs to the Nudix hydrolase family.</text>
</comment>
<keyword evidence="6" id="KW-0460">Magnesium</keyword>
<dbReference type="GO" id="GO:0046872">
    <property type="term" value="F:metal ion binding"/>
    <property type="evidence" value="ECO:0007669"/>
    <property type="project" value="UniProtKB-KW"/>
</dbReference>
<evidence type="ECO:0000256" key="5">
    <source>
        <dbReference type="ARBA" id="ARBA00022801"/>
    </source>
</evidence>
<dbReference type="OMA" id="FPTCEIN"/>
<dbReference type="KEGG" id="phu:Phum_PHUM430950"/>
<evidence type="ECO:0000313" key="12">
    <source>
        <dbReference type="Proteomes" id="UP000009046"/>
    </source>
</evidence>
<keyword evidence="7" id="KW-0464">Manganese</keyword>
<dbReference type="InterPro" id="IPR042970">
    <property type="entry name" value="NUDT18_NUDIX"/>
</dbReference>
<dbReference type="RefSeq" id="XP_002429380.1">
    <property type="nucleotide sequence ID" value="XM_002429335.1"/>
</dbReference>
<dbReference type="GeneID" id="8230234"/>
<reference evidence="10" key="2">
    <citation type="submission" date="2007-04" db="EMBL/GenBank/DDBJ databases">
        <title>The genome of the human body louse.</title>
        <authorList>
            <consortium name="The Human Body Louse Genome Consortium"/>
            <person name="Kirkness E."/>
            <person name="Walenz B."/>
            <person name="Hass B."/>
            <person name="Bruggner R."/>
            <person name="Strausberg R."/>
        </authorList>
    </citation>
    <scope>NUCLEOTIDE SEQUENCE</scope>
    <source>
        <strain evidence="10">USDA</strain>
    </source>
</reference>
<dbReference type="CTD" id="8230234"/>
<reference evidence="10" key="1">
    <citation type="submission" date="2007-04" db="EMBL/GenBank/DDBJ databases">
        <title>Annotation of Pediculus humanus corporis strain USDA.</title>
        <authorList>
            <person name="Kirkness E."/>
            <person name="Hannick L."/>
            <person name="Hass B."/>
            <person name="Bruggner R."/>
            <person name="Lawson D."/>
            <person name="Bidwell S."/>
            <person name="Joardar V."/>
            <person name="Caler E."/>
            <person name="Walenz B."/>
            <person name="Inman J."/>
            <person name="Schobel S."/>
            <person name="Galinsky K."/>
            <person name="Amedeo P."/>
            <person name="Strausberg R."/>
        </authorList>
    </citation>
    <scope>NUCLEOTIDE SEQUENCE</scope>
    <source>
        <strain evidence="10">USDA</strain>
    </source>
</reference>
<evidence type="ECO:0000256" key="2">
    <source>
        <dbReference type="ARBA" id="ARBA00001946"/>
    </source>
</evidence>
<keyword evidence="4" id="KW-0479">Metal-binding</keyword>
<dbReference type="PANTHER" id="PTHR22769:SF56">
    <property type="entry name" value="8-OXO-DGDP PHOSPHATASE NUDT18"/>
    <property type="match status" value="1"/>
</dbReference>
<dbReference type="STRING" id="121224.E0VTD6"/>
<dbReference type="HOGENOM" id="CLU_061042_1_0_1"/>
<dbReference type="PANTHER" id="PTHR22769">
    <property type="entry name" value="MUTT/NUDIX HYDROLASE"/>
    <property type="match status" value="1"/>
</dbReference>
<evidence type="ECO:0000313" key="10">
    <source>
        <dbReference type="EMBL" id="EEB16642.1"/>
    </source>
</evidence>
<dbReference type="PRINTS" id="PR00502">
    <property type="entry name" value="NUDIXFAMILY"/>
</dbReference>
<evidence type="ECO:0000256" key="7">
    <source>
        <dbReference type="ARBA" id="ARBA00023211"/>
    </source>
</evidence>
<dbReference type="AlphaFoldDB" id="E0VTD6"/>
<evidence type="ECO:0000259" key="9">
    <source>
        <dbReference type="PROSITE" id="PS51462"/>
    </source>
</evidence>
<keyword evidence="12" id="KW-1185">Reference proteome</keyword>
<dbReference type="SUPFAM" id="SSF55811">
    <property type="entry name" value="Nudix"/>
    <property type="match status" value="1"/>
</dbReference>
<keyword evidence="5 8" id="KW-0378">Hydrolase</keyword>
<name>E0VTD6_PEDHC</name>
<dbReference type="InterPro" id="IPR020084">
    <property type="entry name" value="NUDIX_hydrolase_CS"/>
</dbReference>
<proteinExistence type="inferred from homology"/>
<evidence type="ECO:0000256" key="8">
    <source>
        <dbReference type="RuleBase" id="RU003476"/>
    </source>
</evidence>
<reference evidence="11" key="3">
    <citation type="submission" date="2021-02" db="UniProtKB">
        <authorList>
            <consortium name="EnsemblMetazoa"/>
        </authorList>
    </citation>
    <scope>IDENTIFICATION</scope>
    <source>
        <strain evidence="11">USDA</strain>
    </source>
</reference>
<gene>
    <name evidence="11" type="primary">8230234</name>
    <name evidence="10" type="ORF">Phum_PHUM430950</name>
</gene>
<dbReference type="VEuPathDB" id="VectorBase:PHUM430950"/>
<dbReference type="InterPro" id="IPR000086">
    <property type="entry name" value="NUDIX_hydrolase_dom"/>
</dbReference>
<dbReference type="OrthoDB" id="10005910at2759"/>
<dbReference type="InParanoid" id="E0VTD6"/>
<dbReference type="CDD" id="cd04671">
    <property type="entry name" value="NUDIX_8DGDPP_Nudt18"/>
    <property type="match status" value="1"/>
</dbReference>
<evidence type="ECO:0000256" key="6">
    <source>
        <dbReference type="ARBA" id="ARBA00022842"/>
    </source>
</evidence>
<evidence type="ECO:0000256" key="4">
    <source>
        <dbReference type="ARBA" id="ARBA00022723"/>
    </source>
</evidence>
<comment type="cofactor">
    <cofactor evidence="2">
        <name>Mg(2+)</name>
        <dbReference type="ChEBI" id="CHEBI:18420"/>
    </cofactor>
</comment>
<dbReference type="EnsemblMetazoa" id="PHUM430950-RA">
    <property type="protein sequence ID" value="PHUM430950-PA"/>
    <property type="gene ID" value="PHUM430950"/>
</dbReference>
<dbReference type="GO" id="GO:0044716">
    <property type="term" value="F:8-oxo-GDP phosphatase activity"/>
    <property type="evidence" value="ECO:0007669"/>
    <property type="project" value="TreeGrafter"/>
</dbReference>
<protein>
    <submittedName>
        <fullName evidence="10 11">Mutt/nudix hydrolase, putative</fullName>
    </submittedName>
</protein>
<dbReference type="EMBL" id="DS235762">
    <property type="protein sequence ID" value="EEB16642.1"/>
    <property type="molecule type" value="Genomic_DNA"/>
</dbReference>
<organism>
    <name type="scientific">Pediculus humanus subsp. corporis</name>
    <name type="common">Body louse</name>
    <dbReference type="NCBI Taxonomy" id="121224"/>
    <lineage>
        <taxon>Eukaryota</taxon>
        <taxon>Metazoa</taxon>
        <taxon>Ecdysozoa</taxon>
        <taxon>Arthropoda</taxon>
        <taxon>Hexapoda</taxon>
        <taxon>Insecta</taxon>
        <taxon>Pterygota</taxon>
        <taxon>Neoptera</taxon>
        <taxon>Paraneoptera</taxon>
        <taxon>Psocodea</taxon>
        <taxon>Troctomorpha</taxon>
        <taxon>Phthiraptera</taxon>
        <taxon>Anoplura</taxon>
        <taxon>Pediculidae</taxon>
        <taxon>Pediculus</taxon>
    </lineage>
</organism>
<dbReference type="EMBL" id="AAZO01005258">
    <property type="status" value="NOT_ANNOTATED_CDS"/>
    <property type="molecule type" value="Genomic_DNA"/>
</dbReference>
<dbReference type="PROSITE" id="PS00893">
    <property type="entry name" value="NUDIX_BOX"/>
    <property type="match status" value="1"/>
</dbReference>
<evidence type="ECO:0000313" key="11">
    <source>
        <dbReference type="EnsemblMetazoa" id="PHUM430950-PA"/>
    </source>
</evidence>
<sequence length="335" mass="37635">MDAVEESIRLLLNGNALEEELSCDFTLADQNEAIVAKGVAPLAASDYVPIVSKTVTYIVVGVLINSKNEVLMMQEAKKSCAGQWYLPAGRMEPNETIEEAVKREVLEETGLNMKPNTLLSVESAGGSWFRFIFTGEVIGGTLKTPAQADSESLQAKWVNNVGELSLRALDVLEIIEKARNYHKLHKQEPWHHEIKPALKSHDKLFLRLLICIKQKASNRVHVLLSEKTKAHLPVCEIYPARSLHATLRKFMIEIFGADLQLDSHKPHGLLNVEHSAKTEGKNDGILLTLLVSFRVPLENVYPIDKYSWVIIPKELEEALNSRIRKNMTVSLHVHR</sequence>
<dbReference type="InterPro" id="IPR015797">
    <property type="entry name" value="NUDIX_hydrolase-like_dom_sf"/>
</dbReference>
<accession>E0VTD6</accession>
<comment type="cofactor">
    <cofactor evidence="1">
        <name>Mn(2+)</name>
        <dbReference type="ChEBI" id="CHEBI:29035"/>
    </cofactor>
</comment>
<feature type="domain" description="Nudix hydrolase" evidence="9">
    <location>
        <begin position="55"/>
        <end position="182"/>
    </location>
</feature>
<dbReference type="FunCoup" id="E0VTD6">
    <property type="interactions" value="657"/>
</dbReference>
<dbReference type="InterPro" id="IPR020476">
    <property type="entry name" value="Nudix_hydrolase"/>
</dbReference>
<dbReference type="Pfam" id="PF00293">
    <property type="entry name" value="NUDIX"/>
    <property type="match status" value="1"/>
</dbReference>
<dbReference type="Gene3D" id="3.90.79.10">
    <property type="entry name" value="Nucleoside Triphosphate Pyrophosphohydrolase"/>
    <property type="match status" value="1"/>
</dbReference>
<dbReference type="GO" id="GO:0044715">
    <property type="term" value="F:8-oxo-dGDP phosphatase activity"/>
    <property type="evidence" value="ECO:0007669"/>
    <property type="project" value="TreeGrafter"/>
</dbReference>
<evidence type="ECO:0000256" key="3">
    <source>
        <dbReference type="ARBA" id="ARBA00005582"/>
    </source>
</evidence>
<dbReference type="Proteomes" id="UP000009046">
    <property type="component" value="Unassembled WGS sequence"/>
</dbReference>
<dbReference type="eggNOG" id="KOG0648">
    <property type="taxonomic scope" value="Eukaryota"/>
</dbReference>